<dbReference type="Proteomes" id="UP000254467">
    <property type="component" value="Unassembled WGS sequence"/>
</dbReference>
<proteinExistence type="predicted"/>
<evidence type="ECO:0000313" key="2">
    <source>
        <dbReference type="Proteomes" id="UP000254467"/>
    </source>
</evidence>
<protein>
    <submittedName>
        <fullName evidence="1">Uncharacterized protein</fullName>
    </submittedName>
</protein>
<reference evidence="1 2" key="1">
    <citation type="submission" date="2018-06" db="EMBL/GenBank/DDBJ databases">
        <authorList>
            <consortium name="Pathogen Informatics"/>
            <person name="Doyle S."/>
        </authorList>
    </citation>
    <scope>NUCLEOTIDE SEQUENCE [LARGE SCALE GENOMIC DNA]</scope>
    <source>
        <strain evidence="1 2">NCTC11862</strain>
    </source>
</reference>
<gene>
    <name evidence="1" type="ORF">NCTC11862_00785</name>
</gene>
<accession>A0A376CMW2</accession>
<dbReference type="AlphaFoldDB" id="A0A376CMW2"/>
<dbReference type="STRING" id="35756.GCA_001044155_00606"/>
<organism evidence="1 2">
    <name type="scientific">Corynebacterium pilosum</name>
    <dbReference type="NCBI Taxonomy" id="35756"/>
    <lineage>
        <taxon>Bacteria</taxon>
        <taxon>Bacillati</taxon>
        <taxon>Actinomycetota</taxon>
        <taxon>Actinomycetes</taxon>
        <taxon>Mycobacteriales</taxon>
        <taxon>Corynebacteriaceae</taxon>
        <taxon>Corynebacterium</taxon>
    </lineage>
</organism>
<name>A0A376CMW2_9CORY</name>
<dbReference type="EMBL" id="UFXQ01000001">
    <property type="protein sequence ID" value="STC69008.1"/>
    <property type="molecule type" value="Genomic_DNA"/>
</dbReference>
<evidence type="ECO:0000313" key="1">
    <source>
        <dbReference type="EMBL" id="STC69008.1"/>
    </source>
</evidence>
<sequence>MLSSAVDIGLEIVGYLGWLVASFTGDDPLYNLGLIF</sequence>
<keyword evidence="2" id="KW-1185">Reference proteome</keyword>